<evidence type="ECO:0000256" key="9">
    <source>
        <dbReference type="RuleBase" id="RU362103"/>
    </source>
</evidence>
<evidence type="ECO:0000313" key="11">
    <source>
        <dbReference type="EMBL" id="MBW0468242.1"/>
    </source>
</evidence>
<evidence type="ECO:0000256" key="1">
    <source>
        <dbReference type="ARBA" id="ARBA00008780"/>
    </source>
</evidence>
<keyword evidence="3 9" id="KW-0732">Signal</keyword>
<evidence type="ECO:0000256" key="5">
    <source>
        <dbReference type="ARBA" id="ARBA00022963"/>
    </source>
</evidence>
<dbReference type="SUPFAM" id="SSF52151">
    <property type="entry name" value="FabD/lysophospholipase-like"/>
    <property type="match status" value="1"/>
</dbReference>
<dbReference type="Gene3D" id="3.40.1090.10">
    <property type="entry name" value="Cytosolic phospholipase A2 catalytic domain"/>
    <property type="match status" value="1"/>
</dbReference>
<keyword evidence="5 8" id="KW-0442">Lipid degradation</keyword>
<dbReference type="GO" id="GO:0004622">
    <property type="term" value="F:phosphatidylcholine lysophospholipase activity"/>
    <property type="evidence" value="ECO:0007669"/>
    <property type="project" value="UniProtKB-EC"/>
</dbReference>
<evidence type="ECO:0000256" key="7">
    <source>
        <dbReference type="ARBA" id="ARBA00023180"/>
    </source>
</evidence>
<dbReference type="EMBL" id="AVOT02001805">
    <property type="protein sequence ID" value="MBW0468242.1"/>
    <property type="molecule type" value="Genomic_DNA"/>
</dbReference>
<gene>
    <name evidence="11" type="ORF">O181_007957</name>
</gene>
<dbReference type="AlphaFoldDB" id="A0A9Q3BNT7"/>
<dbReference type="GO" id="GO:0046475">
    <property type="term" value="P:glycerophospholipid catabolic process"/>
    <property type="evidence" value="ECO:0007669"/>
    <property type="project" value="TreeGrafter"/>
</dbReference>
<evidence type="ECO:0000256" key="4">
    <source>
        <dbReference type="ARBA" id="ARBA00022801"/>
    </source>
</evidence>
<dbReference type="OrthoDB" id="4084751at2759"/>
<comment type="similarity">
    <text evidence="1 9">Belongs to the lysophospholipase family.</text>
</comment>
<keyword evidence="6 8" id="KW-0443">Lipid metabolism</keyword>
<organism evidence="11 12">
    <name type="scientific">Austropuccinia psidii MF-1</name>
    <dbReference type="NCBI Taxonomy" id="1389203"/>
    <lineage>
        <taxon>Eukaryota</taxon>
        <taxon>Fungi</taxon>
        <taxon>Dikarya</taxon>
        <taxon>Basidiomycota</taxon>
        <taxon>Pucciniomycotina</taxon>
        <taxon>Pucciniomycetes</taxon>
        <taxon>Pucciniales</taxon>
        <taxon>Sphaerophragmiaceae</taxon>
        <taxon>Austropuccinia</taxon>
    </lineage>
</organism>
<keyword evidence="12" id="KW-1185">Reference proteome</keyword>
<evidence type="ECO:0000256" key="3">
    <source>
        <dbReference type="ARBA" id="ARBA00022729"/>
    </source>
</evidence>
<proteinExistence type="inferred from homology"/>
<evidence type="ECO:0000313" key="12">
    <source>
        <dbReference type="Proteomes" id="UP000765509"/>
    </source>
</evidence>
<dbReference type="Proteomes" id="UP000765509">
    <property type="component" value="Unassembled WGS sequence"/>
</dbReference>
<comment type="catalytic activity">
    <reaction evidence="9">
        <text>a 1-acyl-sn-glycero-3-phosphocholine + H2O = sn-glycerol 3-phosphocholine + a fatty acid + H(+)</text>
        <dbReference type="Rhea" id="RHEA:15177"/>
        <dbReference type="ChEBI" id="CHEBI:15377"/>
        <dbReference type="ChEBI" id="CHEBI:15378"/>
        <dbReference type="ChEBI" id="CHEBI:16870"/>
        <dbReference type="ChEBI" id="CHEBI:28868"/>
        <dbReference type="ChEBI" id="CHEBI:58168"/>
        <dbReference type="EC" id="3.1.1.5"/>
    </reaction>
</comment>
<dbReference type="InterPro" id="IPR016035">
    <property type="entry name" value="Acyl_Trfase/lysoPLipase"/>
</dbReference>
<keyword evidence="7" id="KW-0325">Glycoprotein</keyword>
<dbReference type="GO" id="GO:0004623">
    <property type="term" value="F:phospholipase A2 activity"/>
    <property type="evidence" value="ECO:0007669"/>
    <property type="project" value="TreeGrafter"/>
</dbReference>
<dbReference type="SMART" id="SM00022">
    <property type="entry name" value="PLAc"/>
    <property type="match status" value="1"/>
</dbReference>
<protein>
    <recommendedName>
        <fullName evidence="2 9">Lysophospholipase</fullName>
        <ecNumber evidence="2 9">3.1.1.5</ecNumber>
    </recommendedName>
</protein>
<dbReference type="Pfam" id="PF01735">
    <property type="entry name" value="PLA2_B"/>
    <property type="match status" value="1"/>
</dbReference>
<feature type="domain" description="PLA2c" evidence="10">
    <location>
        <begin position="46"/>
        <end position="586"/>
    </location>
</feature>
<dbReference type="InterPro" id="IPR002642">
    <property type="entry name" value="LysoPLipase_cat_dom"/>
</dbReference>
<name>A0A9Q3BNT7_9BASI</name>
<keyword evidence="4 8" id="KW-0378">Hydrolase</keyword>
<feature type="signal peptide" evidence="9">
    <location>
        <begin position="1"/>
        <end position="18"/>
    </location>
</feature>
<feature type="chain" id="PRO_5040541396" description="Lysophospholipase" evidence="9">
    <location>
        <begin position="19"/>
        <end position="586"/>
    </location>
</feature>
<dbReference type="EC" id="3.1.1.5" evidence="2 9"/>
<comment type="caution">
    <text evidence="11">The sequence shown here is derived from an EMBL/GenBank/DDBJ whole genome shotgun (WGS) entry which is preliminary data.</text>
</comment>
<evidence type="ECO:0000259" key="10">
    <source>
        <dbReference type="PROSITE" id="PS51210"/>
    </source>
</evidence>
<accession>A0A9Q3BNT7</accession>
<dbReference type="GO" id="GO:0005829">
    <property type="term" value="C:cytosol"/>
    <property type="evidence" value="ECO:0007669"/>
    <property type="project" value="TreeGrafter"/>
</dbReference>
<dbReference type="PROSITE" id="PS51210">
    <property type="entry name" value="PLA2C"/>
    <property type="match status" value="1"/>
</dbReference>
<evidence type="ECO:0000256" key="8">
    <source>
        <dbReference type="PROSITE-ProRule" id="PRU00555"/>
    </source>
</evidence>
<dbReference type="PANTHER" id="PTHR10728:SF33">
    <property type="entry name" value="LYSOPHOSPHOLIPASE 1-RELATED"/>
    <property type="match status" value="1"/>
</dbReference>
<dbReference type="PANTHER" id="PTHR10728">
    <property type="entry name" value="CYTOSOLIC PHOSPHOLIPASE A2"/>
    <property type="match status" value="1"/>
</dbReference>
<reference evidence="11" key="1">
    <citation type="submission" date="2021-03" db="EMBL/GenBank/DDBJ databases">
        <title>Draft genome sequence of rust myrtle Austropuccinia psidii MF-1, a brazilian biotype.</title>
        <authorList>
            <person name="Quecine M.C."/>
            <person name="Pachon D.M.R."/>
            <person name="Bonatelli M.L."/>
            <person name="Correr F.H."/>
            <person name="Franceschini L.M."/>
            <person name="Leite T.F."/>
            <person name="Margarido G.R.A."/>
            <person name="Almeida C.A."/>
            <person name="Ferrarezi J.A."/>
            <person name="Labate C.A."/>
        </authorList>
    </citation>
    <scope>NUCLEOTIDE SEQUENCE</scope>
    <source>
        <strain evidence="11">MF-1</strain>
    </source>
</reference>
<sequence>MRLFFVTVWLTLTHFSWASSRNRCLWRRDLALINSPSGNYAPIHSSCPEKLFLRAPKQGESHLYSAEYTYVKERAEKSIPLWREYLSRVNLSEFNIEKFLKKAEERGGLQAKTLPNFGFALSGGGARALCLGGSILDAFDSRNEKANKAGIGGILQLANYAAGVSGGSWLLGSWSTSNFPRIPSLNWRLTEQNDLWDWNIAKHYPKVYKVVKQKKKAGFPVSIVDAWGRILSRHFIADGAENSSLQGVGVLWSSIRETKSYKERSAPFVLAVTISRPGEKKDFTPETPTYEFTPEEFGVWHPYLNASIPIEYLGSPSPLFSSEPGACVRGFDNAGFVMGMSSNIFSLGDAPSRTQSKPLFLKLLDAFISGEDFEGKVPNPFQGFGTAGFQDKNREMLLMADCGFTRESIPVFTLIQPARKLDVIIAVDSNADGIDPEDPKTMAYPNGTALFAAYAKTSVSAFSGYRIPKVPNTFDGTFASGGYNKRPTFFGCNSGPQAPLIIYLPNYYATAKTNVLTEETTFEQEEIEAFLDNGFAIASQNAGPTKSTEWPACLACALIDNQVQRNGAQRTAQCEACFKKYCAKRD</sequence>
<evidence type="ECO:0000256" key="2">
    <source>
        <dbReference type="ARBA" id="ARBA00013274"/>
    </source>
</evidence>
<evidence type="ECO:0000256" key="6">
    <source>
        <dbReference type="ARBA" id="ARBA00023098"/>
    </source>
</evidence>